<accession>A0A8J7IRU0</accession>
<evidence type="ECO:0000313" key="3">
    <source>
        <dbReference type="EMBL" id="MBI1494346.1"/>
    </source>
</evidence>
<evidence type="ECO:0008006" key="5">
    <source>
        <dbReference type="Google" id="ProtNLM"/>
    </source>
</evidence>
<dbReference type="RefSeq" id="WP_228849115.1">
    <property type="nucleotide sequence ID" value="NZ_JADCKQ010000008.1"/>
</dbReference>
<organism evidence="3 4">
    <name type="scientific">Halocynthiibacter styelae</name>
    <dbReference type="NCBI Taxonomy" id="2761955"/>
    <lineage>
        <taxon>Bacteria</taxon>
        <taxon>Pseudomonadati</taxon>
        <taxon>Pseudomonadota</taxon>
        <taxon>Alphaproteobacteria</taxon>
        <taxon>Rhodobacterales</taxon>
        <taxon>Paracoccaceae</taxon>
        <taxon>Halocynthiibacter</taxon>
    </lineage>
</organism>
<evidence type="ECO:0000256" key="2">
    <source>
        <dbReference type="SAM" id="SignalP"/>
    </source>
</evidence>
<dbReference type="Proteomes" id="UP000640583">
    <property type="component" value="Unassembled WGS sequence"/>
</dbReference>
<evidence type="ECO:0000256" key="1">
    <source>
        <dbReference type="SAM" id="MobiDB-lite"/>
    </source>
</evidence>
<keyword evidence="2" id="KW-0732">Signal</keyword>
<feature type="region of interest" description="Disordered" evidence="1">
    <location>
        <begin position="177"/>
        <end position="226"/>
    </location>
</feature>
<gene>
    <name evidence="3" type="ORF">H1D41_11915</name>
</gene>
<comment type="caution">
    <text evidence="3">The sequence shown here is derived from an EMBL/GenBank/DDBJ whole genome shotgun (WGS) entry which is preliminary data.</text>
</comment>
<sequence>MHLASKSILLFIMFLSANGAVAENVTLRSGEHPGFSRLVLDFQGEIPDWRLGRSEEGYMLQIDQSDFTPDLSDVFRKISRRHLEQIEFLPESRSLSLTVTCSCHISAFNFRASRLVLDIKEGAANLNSIYEIPFTQLIEEPAQPRLAAQPESALPEHMDQKAAIEPSVTLQLPRSTNLQQPHSNLPPLLLSVPETPMANQDPPTPVPSPAGNELSEPRPNRDQRRAETERVLLRELERAASQGLLDAHLPDIPAPPPSVPVQMTDPEPTSARPRETGIRSHLNIDADTSIDRGVLGALAGIGVIDERLNCSLGDDLDIRTWGTESEISTGLAQQRRGLLNARDELQQPAAISLVQAYLYATFGAEASRTLDLLPKETDQIRALRQIAALSDNLPQIPDGPLPSLQNCPNAGAFWAMLTNRVVPAQGVDHDAVIEFATSLPPHLRTLYGSRLIRIYSRSGDTSRAEMLRTAIERTLEYPHPEFELAQAEINHSEGQTEEAQVILSDLIQGNSQLSLDALELFMKSALEQQTSIAPTILENAEALAFEHSGSEQGIRLQYLLARSYSQQQQLGKAIQLLQSLTGKVQDYDMKFAWEELARKLLETPSDSDFLASYYLHRNTIQNADIMVNTRRNFAERLITLGMADAGITMLDSSTSLTADDRLLHAQAAYILGDYTDALGFLEGLSGNEADMLRLKLLEKNANFKAAARLADRQQQTERASELLWRDGDWAALIATPSSPARQAAADIMLRQELPDIPPNAATGDLTSVRALLTRSQSDRATIVTIFQETELQENQSDNFISE</sequence>
<feature type="chain" id="PRO_5035241424" description="Tetratricopeptide repeat protein" evidence="2">
    <location>
        <begin position="23"/>
        <end position="802"/>
    </location>
</feature>
<dbReference type="AlphaFoldDB" id="A0A8J7IRU0"/>
<name>A0A8J7IRU0_9RHOB</name>
<feature type="compositionally biased region" description="Basic and acidic residues" evidence="1">
    <location>
        <begin position="215"/>
        <end position="226"/>
    </location>
</feature>
<evidence type="ECO:0000313" key="4">
    <source>
        <dbReference type="Proteomes" id="UP000640583"/>
    </source>
</evidence>
<keyword evidence="4" id="KW-1185">Reference proteome</keyword>
<reference evidence="3" key="1">
    <citation type="submission" date="2020-10" db="EMBL/GenBank/DDBJ databases">
        <title>Paenihalocynthiibacter styelae gen. nov., sp. nov., isolated from stalked sea squirt Styela clava.</title>
        <authorList>
            <person name="Kim Y.-O."/>
            <person name="Yoon J.-H."/>
        </authorList>
    </citation>
    <scope>NUCLEOTIDE SEQUENCE</scope>
    <source>
        <strain evidence="3">MYP1-1</strain>
    </source>
</reference>
<dbReference type="EMBL" id="JADCKQ010000008">
    <property type="protein sequence ID" value="MBI1494346.1"/>
    <property type="molecule type" value="Genomic_DNA"/>
</dbReference>
<protein>
    <recommendedName>
        <fullName evidence="5">Tetratricopeptide repeat protein</fullName>
    </recommendedName>
</protein>
<proteinExistence type="predicted"/>
<feature type="signal peptide" evidence="2">
    <location>
        <begin position="1"/>
        <end position="22"/>
    </location>
</feature>